<accession>A0A9K3L0U0</accession>
<evidence type="ECO:0000313" key="11">
    <source>
        <dbReference type="EMBL" id="KAG7353539.1"/>
    </source>
</evidence>
<keyword evidence="4" id="KW-0967">Endosome</keyword>
<organism evidence="11 12">
    <name type="scientific">Nitzschia inconspicua</name>
    <dbReference type="NCBI Taxonomy" id="303405"/>
    <lineage>
        <taxon>Eukaryota</taxon>
        <taxon>Sar</taxon>
        <taxon>Stramenopiles</taxon>
        <taxon>Ochrophyta</taxon>
        <taxon>Bacillariophyta</taxon>
        <taxon>Bacillariophyceae</taxon>
        <taxon>Bacillariophycidae</taxon>
        <taxon>Bacillariales</taxon>
        <taxon>Bacillariaceae</taxon>
        <taxon>Nitzschia</taxon>
    </lineage>
</organism>
<dbReference type="Pfam" id="PF16854">
    <property type="entry name" value="VPS53_C"/>
    <property type="match status" value="1"/>
</dbReference>
<dbReference type="Pfam" id="PF04100">
    <property type="entry name" value="Vps53_N"/>
    <property type="match status" value="2"/>
</dbReference>
<evidence type="ECO:0000259" key="9">
    <source>
        <dbReference type="Pfam" id="PF04100"/>
    </source>
</evidence>
<evidence type="ECO:0000259" key="10">
    <source>
        <dbReference type="Pfam" id="PF16854"/>
    </source>
</evidence>
<keyword evidence="6" id="KW-0472">Membrane</keyword>
<evidence type="ECO:0000256" key="5">
    <source>
        <dbReference type="ARBA" id="ARBA00023034"/>
    </source>
</evidence>
<dbReference type="EMBL" id="JAGRRH010000016">
    <property type="protein sequence ID" value="KAG7353539.1"/>
    <property type="molecule type" value="Genomic_DNA"/>
</dbReference>
<dbReference type="InterPro" id="IPR031745">
    <property type="entry name" value="Vps53_C"/>
</dbReference>
<evidence type="ECO:0000313" key="12">
    <source>
        <dbReference type="Proteomes" id="UP000693970"/>
    </source>
</evidence>
<evidence type="ECO:0000256" key="2">
    <source>
        <dbReference type="ARBA" id="ARBA00004481"/>
    </source>
</evidence>
<feature type="domain" description="Vps53 N-terminal" evidence="9">
    <location>
        <begin position="377"/>
        <end position="556"/>
    </location>
</feature>
<dbReference type="GO" id="GO:0000938">
    <property type="term" value="C:GARP complex"/>
    <property type="evidence" value="ECO:0007669"/>
    <property type="project" value="InterPro"/>
</dbReference>
<feature type="domain" description="Vps53 C-terminal" evidence="10">
    <location>
        <begin position="807"/>
        <end position="873"/>
    </location>
</feature>
<dbReference type="GO" id="GO:0005829">
    <property type="term" value="C:cytosol"/>
    <property type="evidence" value="ECO:0007669"/>
    <property type="project" value="GOC"/>
</dbReference>
<feature type="domain" description="Vps53 N-terminal" evidence="9">
    <location>
        <begin position="63"/>
        <end position="255"/>
    </location>
</feature>
<evidence type="ECO:0000256" key="3">
    <source>
        <dbReference type="ARBA" id="ARBA00008628"/>
    </source>
</evidence>
<keyword evidence="5" id="KW-0333">Golgi apparatus</keyword>
<dbReference type="InterPro" id="IPR007234">
    <property type="entry name" value="Vps53_N"/>
</dbReference>
<comment type="subcellular location">
    <subcellularLocation>
        <location evidence="2">Endosome membrane</location>
        <topology evidence="2">Peripheral membrane protein</topology>
    </subcellularLocation>
    <subcellularLocation>
        <location evidence="1">Golgi apparatus</location>
        <location evidence="1">trans-Golgi network membrane</location>
        <topology evidence="1">Peripheral membrane protein</topology>
    </subcellularLocation>
</comment>
<reference evidence="11" key="2">
    <citation type="submission" date="2021-04" db="EMBL/GenBank/DDBJ databases">
        <authorList>
            <person name="Podell S."/>
        </authorList>
    </citation>
    <scope>NUCLEOTIDE SEQUENCE</scope>
    <source>
        <strain evidence="11">Hildebrandi</strain>
    </source>
</reference>
<comment type="similarity">
    <text evidence="3">Belongs to the VPS53 family.</text>
</comment>
<feature type="region of interest" description="Disordered" evidence="8">
    <location>
        <begin position="482"/>
        <end position="516"/>
    </location>
</feature>
<dbReference type="PANTHER" id="PTHR12820">
    <property type="entry name" value="VACUOLAR SORTING PROTEIN 53"/>
    <property type="match status" value="1"/>
</dbReference>
<evidence type="ECO:0000256" key="4">
    <source>
        <dbReference type="ARBA" id="ARBA00022753"/>
    </source>
</evidence>
<sequence>MANKSPRAPSVPSTGTRVILPPLSPANRAGTSAISSNPDRLLDAFDVFVASRRGNGSDEQQPDPIDFLNQNFSSEAQIVSQLSNIREAISDRMDRLDDKISSALQRQSESAELTQQHVQDAKVSVVNLEKRIRLVQEKASQSEKTVREITKDMKRLDCAKRHLQRTITTLKRLHMLVHAVEGLRQACLLQPYPDYKSASHLVDATRLLLKHFDAYTQKVEPMRLLATKVDDLQAELKFSLVRAFRIVNFGPEKTKQMEKKGKKTSLVRPEDDILVDVGSETSDDLIEESQDLDEDPKPKRPPPPPMSPDSMAGGVLLIDAIGKEARIEFMTGFVQDQLIEYSKIYKPVKEKPIEKPRVSSFMAQPEAPKDDAKPEYALEFIEKRFLWFSKLLTGIQQMYPGVFPTYWNLEYHLAKNFLRRTKSHLLALLSGPNKDPDANNATILLKALQKTIIFEKDVCSALQREYGVVFLDGPKKDTAGNSAANVNSKAPPSIKGSTVAIGEDSSANEIEEDGRAPTENVAVEPLLGLASSAFDKHMRPYIALEEQSMDEQLVSSLEDRTVDTRGNHPVFTTSTKLFVYIKGSITRCTNLTKGNTFFLLYNAFQDSLRKYAQVLSSKLPPPLPAKTVGPLNMPPVPFAKNPLQQTEAPPAQAATYKVPVGEEVTICHVIGTCEYCAETVEALEDLIRDTIDDEFKDKIDMMAQQEAFHEITAKAIRVLVSGLENRLDEPFKMMSSINWAMFAEVGEESDYVRYMHKEIQPYVSSSRTLIPKSYFQSFCDKFALGFTSMYYDSIIRLKTISEQGSQQLLLDVYNLKTLILKLPVLEVSTASTPTARKAVTTGSTIAPAMYTKMVQKQFKNIELLLKMTGTPINLLIDVFKDQWPGGTALDLQQVMSLKGLKRNEQAAMLEKFGLDPKMARKGATVNMTSATIVSERFQAVQESASRVDMSQMRQKVNDFRNSFRPV</sequence>
<evidence type="ECO:0000256" key="7">
    <source>
        <dbReference type="SAM" id="Coils"/>
    </source>
</evidence>
<dbReference type="InterPro" id="IPR039766">
    <property type="entry name" value="Vps53"/>
</dbReference>
<feature type="coiled-coil region" evidence="7">
    <location>
        <begin position="86"/>
        <end position="145"/>
    </location>
</feature>
<dbReference type="OrthoDB" id="10261632at2759"/>
<feature type="region of interest" description="Disordered" evidence="8">
    <location>
        <begin position="287"/>
        <end position="311"/>
    </location>
</feature>
<keyword evidence="12" id="KW-1185">Reference proteome</keyword>
<keyword evidence="7" id="KW-0175">Coiled coil</keyword>
<name>A0A9K3L0U0_9STRA</name>
<evidence type="ECO:0000256" key="8">
    <source>
        <dbReference type="SAM" id="MobiDB-lite"/>
    </source>
</evidence>
<dbReference type="PANTHER" id="PTHR12820:SF0">
    <property type="entry name" value="VACUOLAR PROTEIN SORTING-ASSOCIATED PROTEIN 53 HOMOLOG"/>
    <property type="match status" value="1"/>
</dbReference>
<dbReference type="AlphaFoldDB" id="A0A9K3L0U0"/>
<evidence type="ECO:0000256" key="6">
    <source>
        <dbReference type="ARBA" id="ARBA00023136"/>
    </source>
</evidence>
<feature type="region of interest" description="Disordered" evidence="8">
    <location>
        <begin position="1"/>
        <end position="35"/>
    </location>
</feature>
<protein>
    <submittedName>
        <fullName evidence="11">Vps53 vacuolar sorting complex protein</fullName>
    </submittedName>
</protein>
<evidence type="ECO:0000256" key="1">
    <source>
        <dbReference type="ARBA" id="ARBA00004150"/>
    </source>
</evidence>
<gene>
    <name evidence="11" type="ORF">IV203_002894</name>
</gene>
<comment type="caution">
    <text evidence="11">The sequence shown here is derived from an EMBL/GenBank/DDBJ whole genome shotgun (WGS) entry which is preliminary data.</text>
</comment>
<dbReference type="Proteomes" id="UP000693970">
    <property type="component" value="Unassembled WGS sequence"/>
</dbReference>
<dbReference type="GO" id="GO:0010008">
    <property type="term" value="C:endosome membrane"/>
    <property type="evidence" value="ECO:0007669"/>
    <property type="project" value="UniProtKB-SubCell"/>
</dbReference>
<dbReference type="GO" id="GO:0042147">
    <property type="term" value="P:retrograde transport, endosome to Golgi"/>
    <property type="evidence" value="ECO:0007669"/>
    <property type="project" value="InterPro"/>
</dbReference>
<proteinExistence type="inferred from homology"/>
<reference evidence="11" key="1">
    <citation type="journal article" date="2021" name="Sci. Rep.">
        <title>Diploid genomic architecture of Nitzschia inconspicua, an elite biomass production diatom.</title>
        <authorList>
            <person name="Oliver A."/>
            <person name="Podell S."/>
            <person name="Pinowska A."/>
            <person name="Traller J.C."/>
            <person name="Smith S.R."/>
            <person name="McClure R."/>
            <person name="Beliaev A."/>
            <person name="Bohutskyi P."/>
            <person name="Hill E.A."/>
            <person name="Rabines A."/>
            <person name="Zheng H."/>
            <person name="Allen L.Z."/>
            <person name="Kuo A."/>
            <person name="Grigoriev I.V."/>
            <person name="Allen A.E."/>
            <person name="Hazlebeck D."/>
            <person name="Allen E.E."/>
        </authorList>
    </citation>
    <scope>NUCLEOTIDE SEQUENCE</scope>
    <source>
        <strain evidence="11">Hildebrandi</strain>
    </source>
</reference>